<dbReference type="Proteomes" id="UP000185598">
    <property type="component" value="Unassembled WGS sequence"/>
</dbReference>
<dbReference type="InterPro" id="IPR045337">
    <property type="entry name" value="MmgE_PrpD_C"/>
</dbReference>
<proteinExistence type="inferred from homology"/>
<evidence type="ECO:0000256" key="1">
    <source>
        <dbReference type="ARBA" id="ARBA00006174"/>
    </source>
</evidence>
<evidence type="ECO:0000259" key="3">
    <source>
        <dbReference type="Pfam" id="PF19305"/>
    </source>
</evidence>
<feature type="domain" description="MmgE/PrpD C-terminal" evidence="3">
    <location>
        <begin position="267"/>
        <end position="418"/>
    </location>
</feature>
<dbReference type="Proteomes" id="UP000544107">
    <property type="component" value="Unassembled WGS sequence"/>
</dbReference>
<dbReference type="InterPro" id="IPR042183">
    <property type="entry name" value="MmgE/PrpD_sf_1"/>
</dbReference>
<dbReference type="SUPFAM" id="SSF103378">
    <property type="entry name" value="2-methylcitrate dehydratase PrpD"/>
    <property type="match status" value="1"/>
</dbReference>
<dbReference type="InterPro" id="IPR042188">
    <property type="entry name" value="MmgE/PrpD_sf_2"/>
</dbReference>
<dbReference type="Gene3D" id="3.30.1330.120">
    <property type="entry name" value="2-methylcitrate dehydratase PrpD"/>
    <property type="match status" value="1"/>
</dbReference>
<dbReference type="STRING" id="887144.BJF91_02510"/>
<gene>
    <name evidence="5" type="ORF">BJF91_02510</name>
    <name evidence="4" type="ORF">GGQ71_004419</name>
</gene>
<accession>A0A1Q9AB87</accession>
<dbReference type="AlphaFoldDB" id="A0A1Q9AB87"/>
<dbReference type="EMBL" id="MKIN01000016">
    <property type="protein sequence ID" value="OLP52133.1"/>
    <property type="molecule type" value="Genomic_DNA"/>
</dbReference>
<dbReference type="InterPro" id="IPR045336">
    <property type="entry name" value="MmgE_PrpD_N"/>
</dbReference>
<evidence type="ECO:0000313" key="4">
    <source>
        <dbReference type="EMBL" id="MBB4010121.1"/>
    </source>
</evidence>
<organism evidence="5 6">
    <name type="scientific">Allorhizobium taibaishanense</name>
    <dbReference type="NCBI Taxonomy" id="887144"/>
    <lineage>
        <taxon>Bacteria</taxon>
        <taxon>Pseudomonadati</taxon>
        <taxon>Pseudomonadota</taxon>
        <taxon>Alphaproteobacteria</taxon>
        <taxon>Hyphomicrobiales</taxon>
        <taxon>Rhizobiaceae</taxon>
        <taxon>Rhizobium/Agrobacterium group</taxon>
        <taxon>Allorhizobium</taxon>
    </lineage>
</organism>
<evidence type="ECO:0000313" key="6">
    <source>
        <dbReference type="Proteomes" id="UP000185598"/>
    </source>
</evidence>
<dbReference type="EMBL" id="JACIED010000007">
    <property type="protein sequence ID" value="MBB4010121.1"/>
    <property type="molecule type" value="Genomic_DNA"/>
</dbReference>
<evidence type="ECO:0000313" key="5">
    <source>
        <dbReference type="EMBL" id="OLP52133.1"/>
    </source>
</evidence>
<feature type="domain" description="MmgE/PrpD N-terminal" evidence="2">
    <location>
        <begin position="17"/>
        <end position="242"/>
    </location>
</feature>
<name>A0A1Q9AB87_9HYPH</name>
<keyword evidence="6" id="KW-1185">Reference proteome</keyword>
<dbReference type="GO" id="GO:0016829">
    <property type="term" value="F:lyase activity"/>
    <property type="evidence" value="ECO:0007669"/>
    <property type="project" value="InterPro"/>
</dbReference>
<comment type="caution">
    <text evidence="5">The sequence shown here is derived from an EMBL/GenBank/DDBJ whole genome shotgun (WGS) entry which is preliminary data.</text>
</comment>
<protein>
    <submittedName>
        <fullName evidence="4 5">2-methylcitrate dehydratase</fullName>
    </submittedName>
</protein>
<dbReference type="RefSeq" id="WP_075612663.1">
    <property type="nucleotide sequence ID" value="NZ_JACIED010000007.1"/>
</dbReference>
<sequence>MTTVLEKIARQLISRTSFSALATKRAEDAIVDTIGCMIAGMNDASPRSIATAFANEIKRDGPSVVFTGGRASRSVAALINGTAAHCLDFDDNFHPARAHASAVLVPALLSIATSSDDFSGPILVKAYLAGLEAQASVGFGVIPSHYNRGWHGTSTIGCIGAAAGVAVLLGLDEPQIANAMSLATSMASGPKGQFGTGAKPLHAGIAGRNAVEAALLAQAGLTGRLDILERPQGFLDLFGGDEATGWTNLSWDEKHIIETRGLVTKLHPCCASTHRAIDAALDLQKEHGFSIEDIQRIDTKVGRSAVDNLAYPDPSNEMQARFSMQYCLAVALTNGGLSLGDFTPQAAIRPELRCLMAKINMTSYSVEEERGVERLPHQVHISLKDGRRFSTERLHANGSIAAPSNDGQKLAKFEDCLRWAGLSTAHITHSDLKAICSGKSVRTITDYALQVLNRHFRR</sequence>
<dbReference type="InterPro" id="IPR005656">
    <property type="entry name" value="MmgE_PrpD"/>
</dbReference>
<dbReference type="OrthoDB" id="9795089at2"/>
<dbReference type="PANTHER" id="PTHR16943:SF8">
    <property type="entry name" value="2-METHYLCITRATE DEHYDRATASE"/>
    <property type="match status" value="1"/>
</dbReference>
<reference evidence="4 7" key="2">
    <citation type="submission" date="2020-08" db="EMBL/GenBank/DDBJ databases">
        <title>Genomic Encyclopedia of Type Strains, Phase IV (KMG-IV): sequencing the most valuable type-strain genomes for metagenomic binning, comparative biology and taxonomic classification.</title>
        <authorList>
            <person name="Goeker M."/>
        </authorList>
    </citation>
    <scope>NUCLEOTIDE SEQUENCE [LARGE SCALE GENOMIC DNA]</scope>
    <source>
        <strain evidence="4 7">DSM 100021</strain>
    </source>
</reference>
<dbReference type="Pfam" id="PF19305">
    <property type="entry name" value="MmgE_PrpD_C"/>
    <property type="match status" value="1"/>
</dbReference>
<evidence type="ECO:0000259" key="2">
    <source>
        <dbReference type="Pfam" id="PF03972"/>
    </source>
</evidence>
<dbReference type="Pfam" id="PF03972">
    <property type="entry name" value="MmgE_PrpD_N"/>
    <property type="match status" value="1"/>
</dbReference>
<dbReference type="InterPro" id="IPR036148">
    <property type="entry name" value="MmgE/PrpD_sf"/>
</dbReference>
<comment type="similarity">
    <text evidence="1">Belongs to the PrpD family.</text>
</comment>
<reference evidence="5 6" key="1">
    <citation type="submission" date="2016-09" db="EMBL/GenBank/DDBJ databases">
        <title>Rhizobium oryziradicis sp. nov., isolated from the root of rice.</title>
        <authorList>
            <person name="Zhao J."/>
            <person name="Zhang X."/>
        </authorList>
    </citation>
    <scope>NUCLEOTIDE SEQUENCE [LARGE SCALE GENOMIC DNA]</scope>
    <source>
        <strain evidence="5 6">14971</strain>
    </source>
</reference>
<dbReference type="Gene3D" id="1.10.4100.10">
    <property type="entry name" value="2-methylcitrate dehydratase PrpD"/>
    <property type="match status" value="1"/>
</dbReference>
<evidence type="ECO:0000313" key="7">
    <source>
        <dbReference type="Proteomes" id="UP000544107"/>
    </source>
</evidence>
<dbReference type="PANTHER" id="PTHR16943">
    <property type="entry name" value="2-METHYLCITRATE DEHYDRATASE-RELATED"/>
    <property type="match status" value="1"/>
</dbReference>